<comment type="catalytic activity">
    <reaction evidence="10">
        <text>L-threonyl-[protein] + ATP = O-phospho-L-threonyl-[protein] + ADP + H(+)</text>
        <dbReference type="Rhea" id="RHEA:46608"/>
        <dbReference type="Rhea" id="RHEA-COMP:11060"/>
        <dbReference type="Rhea" id="RHEA-COMP:11605"/>
        <dbReference type="ChEBI" id="CHEBI:15378"/>
        <dbReference type="ChEBI" id="CHEBI:30013"/>
        <dbReference type="ChEBI" id="CHEBI:30616"/>
        <dbReference type="ChEBI" id="CHEBI:61977"/>
        <dbReference type="ChEBI" id="CHEBI:456216"/>
        <dbReference type="EC" id="2.7.11.22"/>
    </reaction>
</comment>
<keyword evidence="17" id="KW-1185">Reference proteome</keyword>
<feature type="region of interest" description="Disordered" evidence="14">
    <location>
        <begin position="408"/>
        <end position="438"/>
    </location>
</feature>
<protein>
    <recommendedName>
        <fullName evidence="3">cyclin-dependent kinase</fullName>
        <ecNumber evidence="3">2.7.11.22</ecNumber>
    </recommendedName>
</protein>
<evidence type="ECO:0000256" key="10">
    <source>
        <dbReference type="ARBA" id="ARBA00047811"/>
    </source>
</evidence>
<dbReference type="InterPro" id="IPR008271">
    <property type="entry name" value="Ser/Thr_kinase_AS"/>
</dbReference>
<dbReference type="SMART" id="SM00220">
    <property type="entry name" value="S_TKc"/>
    <property type="match status" value="1"/>
</dbReference>
<accession>A0A8X6TYK4</accession>
<dbReference type="PANTHER" id="PTHR24056">
    <property type="entry name" value="CELL DIVISION PROTEIN KINASE"/>
    <property type="match status" value="1"/>
</dbReference>
<keyword evidence="7 12" id="KW-0547">Nucleotide-binding</keyword>
<dbReference type="InterPro" id="IPR000719">
    <property type="entry name" value="Prot_kinase_dom"/>
</dbReference>
<dbReference type="GO" id="GO:0004693">
    <property type="term" value="F:cyclin-dependent protein serine/threonine kinase activity"/>
    <property type="evidence" value="ECO:0007669"/>
    <property type="project" value="UniProtKB-EC"/>
</dbReference>
<dbReference type="FunFam" id="1.10.510.10:FF:000191">
    <property type="entry name" value="cyclin-dependent kinase-like 1 isoform X1"/>
    <property type="match status" value="1"/>
</dbReference>
<keyword evidence="9 12" id="KW-0067">ATP-binding</keyword>
<organism evidence="16 17">
    <name type="scientific">Nephila pilipes</name>
    <name type="common">Giant wood spider</name>
    <name type="synonym">Nephila maculata</name>
    <dbReference type="NCBI Taxonomy" id="299642"/>
    <lineage>
        <taxon>Eukaryota</taxon>
        <taxon>Metazoa</taxon>
        <taxon>Ecdysozoa</taxon>
        <taxon>Arthropoda</taxon>
        <taxon>Chelicerata</taxon>
        <taxon>Arachnida</taxon>
        <taxon>Araneae</taxon>
        <taxon>Araneomorphae</taxon>
        <taxon>Entelegynae</taxon>
        <taxon>Araneoidea</taxon>
        <taxon>Nephilidae</taxon>
        <taxon>Nephila</taxon>
    </lineage>
</organism>
<evidence type="ECO:0000256" key="4">
    <source>
        <dbReference type="ARBA" id="ARBA00022490"/>
    </source>
</evidence>
<dbReference type="OrthoDB" id="548217at2759"/>
<dbReference type="CDD" id="cd07847">
    <property type="entry name" value="STKc_CDKL1_4"/>
    <property type="match status" value="1"/>
</dbReference>
<dbReference type="InterPro" id="IPR017441">
    <property type="entry name" value="Protein_kinase_ATP_BS"/>
</dbReference>
<evidence type="ECO:0000256" key="1">
    <source>
        <dbReference type="ARBA" id="ARBA00004496"/>
    </source>
</evidence>
<feature type="binding site" evidence="12">
    <location>
        <position position="120"/>
    </location>
    <ligand>
        <name>ATP</name>
        <dbReference type="ChEBI" id="CHEBI:30616"/>
    </ligand>
</feature>
<dbReference type="GO" id="GO:0005524">
    <property type="term" value="F:ATP binding"/>
    <property type="evidence" value="ECO:0007669"/>
    <property type="project" value="UniProtKB-UniRule"/>
</dbReference>
<keyword evidence="5 13" id="KW-0723">Serine/threonine-protein kinase</keyword>
<evidence type="ECO:0000313" key="17">
    <source>
        <dbReference type="Proteomes" id="UP000887013"/>
    </source>
</evidence>
<evidence type="ECO:0000259" key="15">
    <source>
        <dbReference type="PROSITE" id="PS50011"/>
    </source>
</evidence>
<dbReference type="PROSITE" id="PS00107">
    <property type="entry name" value="PROTEIN_KINASE_ATP"/>
    <property type="match status" value="1"/>
</dbReference>
<proteinExistence type="inferred from homology"/>
<evidence type="ECO:0000256" key="11">
    <source>
        <dbReference type="ARBA" id="ARBA00048367"/>
    </source>
</evidence>
<dbReference type="InterPro" id="IPR011009">
    <property type="entry name" value="Kinase-like_dom_sf"/>
</dbReference>
<keyword evidence="8 16" id="KW-0418">Kinase</keyword>
<sequence>MLRYGCYLRCLVWTTGSAFQSSFMQEKKDLDDKLEICTFRSSTVREERRMSDFDLWDMLLFGARRPKIKTPPVVPFKKERRHLTPMMEKYEKLAKIGEGSYGVVFKCRNRENGQIVAVKKYVETEDDPLIKKIALREIRMLKQLKHPNLVNLIEVFRRKRKLHLVFEYCEHTVLDILEKHPKGVPDNLTKRIVWQTLQAVNFCHEHNCIHRDVKPENILITKDGVVKLCDFGFARTLSPGDNYTDYVATRWYRAPELLVGETQYGPAVDVWAIGCVTAELMRGEALWPGKSDVDQLYLIRKTLGDLIPRHMQVFRSNDFFSGVTIPETDVRESLESKIPKHVHEHGLDFIQRCLDKDPQKRYTCAQLLKHPIFDNFKIPELDSSDESQRYKREKSKYGQYQSLLLPQLPNQANSLSSPESKNNSLSRTTNRFDHLPNI</sequence>
<evidence type="ECO:0000256" key="2">
    <source>
        <dbReference type="ARBA" id="ARBA00006485"/>
    </source>
</evidence>
<dbReference type="AlphaFoldDB" id="A0A8X6TYK4"/>
<dbReference type="PROSITE" id="PS50011">
    <property type="entry name" value="PROTEIN_KINASE_DOM"/>
    <property type="match status" value="1"/>
</dbReference>
<comment type="caution">
    <text evidence="16">The sequence shown here is derived from an EMBL/GenBank/DDBJ whole genome shotgun (WGS) entry which is preliminary data.</text>
</comment>
<comment type="catalytic activity">
    <reaction evidence="11">
        <text>L-seryl-[protein] + ATP = O-phospho-L-seryl-[protein] + ADP + H(+)</text>
        <dbReference type="Rhea" id="RHEA:17989"/>
        <dbReference type="Rhea" id="RHEA-COMP:9863"/>
        <dbReference type="Rhea" id="RHEA-COMP:11604"/>
        <dbReference type="ChEBI" id="CHEBI:15378"/>
        <dbReference type="ChEBI" id="CHEBI:29999"/>
        <dbReference type="ChEBI" id="CHEBI:30616"/>
        <dbReference type="ChEBI" id="CHEBI:83421"/>
        <dbReference type="ChEBI" id="CHEBI:456216"/>
        <dbReference type="EC" id="2.7.11.22"/>
    </reaction>
</comment>
<dbReference type="GO" id="GO:0005634">
    <property type="term" value="C:nucleus"/>
    <property type="evidence" value="ECO:0007669"/>
    <property type="project" value="TreeGrafter"/>
</dbReference>
<dbReference type="FunFam" id="3.30.200.20:FF:000049">
    <property type="entry name" value="cyclin-dependent kinase-like 1 isoform X1"/>
    <property type="match status" value="1"/>
</dbReference>
<keyword evidence="4" id="KW-0963">Cytoplasm</keyword>
<evidence type="ECO:0000256" key="6">
    <source>
        <dbReference type="ARBA" id="ARBA00022679"/>
    </source>
</evidence>
<reference evidence="16" key="1">
    <citation type="submission" date="2020-08" db="EMBL/GenBank/DDBJ databases">
        <title>Multicomponent nature underlies the extraordinary mechanical properties of spider dragline silk.</title>
        <authorList>
            <person name="Kono N."/>
            <person name="Nakamura H."/>
            <person name="Mori M."/>
            <person name="Yoshida Y."/>
            <person name="Ohtoshi R."/>
            <person name="Malay A.D."/>
            <person name="Moran D.A.P."/>
            <person name="Tomita M."/>
            <person name="Numata K."/>
            <person name="Arakawa K."/>
        </authorList>
    </citation>
    <scope>NUCLEOTIDE SEQUENCE</scope>
</reference>
<keyword evidence="6" id="KW-0808">Transferase</keyword>
<evidence type="ECO:0000256" key="8">
    <source>
        <dbReference type="ARBA" id="ARBA00022777"/>
    </source>
</evidence>
<dbReference type="GO" id="GO:0005737">
    <property type="term" value="C:cytoplasm"/>
    <property type="evidence" value="ECO:0007669"/>
    <property type="project" value="UniProtKB-SubCell"/>
</dbReference>
<comment type="similarity">
    <text evidence="2">Belongs to the protein kinase superfamily. CMGC Ser/Thr protein kinase family. CDC2/CDKX subfamily.</text>
</comment>
<feature type="domain" description="Protein kinase" evidence="15">
    <location>
        <begin position="90"/>
        <end position="373"/>
    </location>
</feature>
<evidence type="ECO:0000256" key="12">
    <source>
        <dbReference type="PROSITE-ProRule" id="PRU10141"/>
    </source>
</evidence>
<dbReference type="SUPFAM" id="SSF56112">
    <property type="entry name" value="Protein kinase-like (PK-like)"/>
    <property type="match status" value="1"/>
</dbReference>
<comment type="subcellular location">
    <subcellularLocation>
        <location evidence="1">Cytoplasm</location>
    </subcellularLocation>
</comment>
<evidence type="ECO:0000256" key="5">
    <source>
        <dbReference type="ARBA" id="ARBA00022527"/>
    </source>
</evidence>
<evidence type="ECO:0000256" key="9">
    <source>
        <dbReference type="ARBA" id="ARBA00022840"/>
    </source>
</evidence>
<dbReference type="PANTHER" id="PTHR24056:SF222">
    <property type="entry name" value="CYCLIN-DEPENDENT KINASE-LIKE 1"/>
    <property type="match status" value="1"/>
</dbReference>
<feature type="compositionally biased region" description="Polar residues" evidence="14">
    <location>
        <begin position="408"/>
        <end position="429"/>
    </location>
</feature>
<dbReference type="Proteomes" id="UP000887013">
    <property type="component" value="Unassembled WGS sequence"/>
</dbReference>
<gene>
    <name evidence="16" type="primary">Cdkl1</name>
    <name evidence="16" type="ORF">NPIL_427671</name>
</gene>
<dbReference type="PROSITE" id="PS00108">
    <property type="entry name" value="PROTEIN_KINASE_ST"/>
    <property type="match status" value="1"/>
</dbReference>
<dbReference type="InterPro" id="IPR050108">
    <property type="entry name" value="CDK"/>
</dbReference>
<evidence type="ECO:0000256" key="14">
    <source>
        <dbReference type="SAM" id="MobiDB-lite"/>
    </source>
</evidence>
<evidence type="ECO:0000256" key="3">
    <source>
        <dbReference type="ARBA" id="ARBA00012425"/>
    </source>
</evidence>
<dbReference type="Gene3D" id="1.10.510.10">
    <property type="entry name" value="Transferase(Phosphotransferase) domain 1"/>
    <property type="match status" value="1"/>
</dbReference>
<dbReference type="Gene3D" id="3.30.200.20">
    <property type="entry name" value="Phosphorylase Kinase, domain 1"/>
    <property type="match status" value="1"/>
</dbReference>
<dbReference type="EMBL" id="BMAW01113437">
    <property type="protein sequence ID" value="GFT57117.1"/>
    <property type="molecule type" value="Genomic_DNA"/>
</dbReference>
<dbReference type="Pfam" id="PF00069">
    <property type="entry name" value="Pkinase"/>
    <property type="match status" value="1"/>
</dbReference>
<name>A0A8X6TYK4_NEPPI</name>
<evidence type="ECO:0000256" key="7">
    <source>
        <dbReference type="ARBA" id="ARBA00022741"/>
    </source>
</evidence>
<evidence type="ECO:0000313" key="16">
    <source>
        <dbReference type="EMBL" id="GFT57117.1"/>
    </source>
</evidence>
<dbReference type="EC" id="2.7.11.22" evidence="3"/>
<evidence type="ECO:0000256" key="13">
    <source>
        <dbReference type="RuleBase" id="RU000304"/>
    </source>
</evidence>